<evidence type="ECO:0000256" key="4">
    <source>
        <dbReference type="ARBA" id="ARBA00023136"/>
    </source>
</evidence>
<dbReference type="AlphaFoldDB" id="A0A6I6D8W6"/>
<feature type="transmembrane region" description="Helical" evidence="5">
    <location>
        <begin position="116"/>
        <end position="134"/>
    </location>
</feature>
<evidence type="ECO:0000256" key="1">
    <source>
        <dbReference type="ARBA" id="ARBA00022475"/>
    </source>
</evidence>
<protein>
    <recommendedName>
        <fullName evidence="5">UPF0182 protein SYNTR_0722</fullName>
    </recommendedName>
</protein>
<evidence type="ECO:0000256" key="5">
    <source>
        <dbReference type="HAMAP-Rule" id="MF_01600"/>
    </source>
</evidence>
<reference evidence="7" key="1">
    <citation type="journal article" date="2019" name="Microbiology">
        <title>Complete Genome Sequence of an Uncultured Bacterium of the Candidate Phylum Bipolaricaulota.</title>
        <authorList>
            <person name="Kadnikov V.V."/>
            <person name="Mardanov A.V."/>
            <person name="Beletsky A.V."/>
            <person name="Frank Y.A."/>
            <person name="Karnachuk O.V."/>
            <person name="Ravin N.V."/>
        </authorList>
    </citation>
    <scope>NUCLEOTIDE SEQUENCE [LARGE SCALE GENOMIC DNA]</scope>
</reference>
<keyword evidence="4 5" id="KW-0472">Membrane</keyword>
<feature type="transmembrane region" description="Helical" evidence="5">
    <location>
        <begin position="258"/>
        <end position="276"/>
    </location>
</feature>
<keyword evidence="3 5" id="KW-1133">Transmembrane helix</keyword>
<dbReference type="RefSeq" id="WP_156203226.1">
    <property type="nucleotide sequence ID" value="NZ_CP046457.1"/>
</dbReference>
<dbReference type="KEGG" id="salq:SYNTR_0722"/>
<dbReference type="GO" id="GO:0005576">
    <property type="term" value="C:extracellular region"/>
    <property type="evidence" value="ECO:0007669"/>
    <property type="project" value="TreeGrafter"/>
</dbReference>
<feature type="transmembrane region" description="Helical" evidence="5">
    <location>
        <begin position="12"/>
        <end position="32"/>
    </location>
</feature>
<organism evidence="6 7">
    <name type="scientific">Candidatus Syntrophocurvum alkaliphilum</name>
    <dbReference type="NCBI Taxonomy" id="2293317"/>
    <lineage>
        <taxon>Bacteria</taxon>
        <taxon>Bacillati</taxon>
        <taxon>Bacillota</taxon>
        <taxon>Clostridia</taxon>
        <taxon>Eubacteriales</taxon>
        <taxon>Syntrophomonadaceae</taxon>
        <taxon>Candidatus Syntrophocurvum</taxon>
    </lineage>
</organism>
<dbReference type="HAMAP" id="MF_01600">
    <property type="entry name" value="UPF0182"/>
    <property type="match status" value="1"/>
</dbReference>
<dbReference type="PANTHER" id="PTHR39344:SF1">
    <property type="entry name" value="UPF0182 PROTEIN SLL1060"/>
    <property type="match status" value="1"/>
</dbReference>
<dbReference type="PANTHER" id="PTHR39344">
    <property type="entry name" value="UPF0182 PROTEIN SLL1060"/>
    <property type="match status" value="1"/>
</dbReference>
<proteinExistence type="inferred from homology"/>
<dbReference type="InterPro" id="IPR005372">
    <property type="entry name" value="UPF0182"/>
</dbReference>
<keyword evidence="2 5" id="KW-0812">Transmembrane</keyword>
<dbReference type="OrthoDB" id="9763654at2"/>
<evidence type="ECO:0000313" key="7">
    <source>
        <dbReference type="Proteomes" id="UP000426444"/>
    </source>
</evidence>
<feature type="transmembrane region" description="Helical" evidence="5">
    <location>
        <begin position="52"/>
        <end position="73"/>
    </location>
</feature>
<evidence type="ECO:0000256" key="2">
    <source>
        <dbReference type="ARBA" id="ARBA00022692"/>
    </source>
</evidence>
<sequence length="928" mass="108074">MRNYSTSSIVKIITLILAISIISIFASLYVDWLWFQSIDFESVFTITVLTKVGLYTIVFLLSFLFLYLNLSIVRKNLKPPERPSHTDDGREIFYLNREEPQQSPFTEILTNKNVKWLLIGISIFGALLISSASLDKWLVVQQFFNKVTFGALDPIFNKDISFYLFDLTFYQFIYGTLMFTLILTVLTVGVLYFLNSSSEIFFADFKEFTFAKKHIAVLVSIIFLIQAWGYYLAAYSILYSPSGLVFGATYTDVNAKLLAYRVLLVIVIILALIILFNVFKERLTWVVAGIGVWVAVAIILGSIYPSVIQNMVVNPNEFNRERPYLDNAIEFTRMAYGLDEVERKRFDIDYDLTMEDIENNPATINNIRLWDWEPLTETYRSLQELRTYYVFDNIDIDRYTIDGEYRQVMLSARELEQEDLPDNAKTWINQRLMYTHGYGVTASPVNEVAPDSGFPNFILSDIPPVSTTDLTVNRPEIYFGERTNNDVIVNTEQPEFHYPMGEQNAYTFYEGDKGVKLESFFKQLAVAWTQRDYRILLSSDITNDSQILMNRNIQDRVNKIAPYLRYDRDPYIVISDEGHLYWMWDAYTVTNKFPYSEPFDGNNNNYIRNSVKVVVNAYTGETNFYIADDSDPIIQTYSNIFPDLYKPLSEMPEYLQNHLRYPVDMFNIQAEKYRHFHMTDTQVFYNKEDAWIIPNEISGGQERKMEPYYTIMRLPEEDQEEYILMLPYTPQARPNMTAWMCARMDGDNYGNLLVYDFPRGETVYGPMQIESRINQNTAISQQLALWDQRGSRTFRGNLLVIPIENSILYVEPLYLQAATSEIPELKRVFVAYGNSIVMEPTLDKALERIFGDRERPAPEMPEDMPEDMPEEAIVGDETFESVQDLAQRASRIYEEANQALRQGDWSRYGDRMDELNDVLRRLEETVAY</sequence>
<name>A0A6I6D8W6_9FIRM</name>
<comment type="subcellular location">
    <subcellularLocation>
        <location evidence="5">Cell membrane</location>
        <topology evidence="5">Multi-pass membrane protein</topology>
    </subcellularLocation>
</comment>
<accession>A0A6I6D8W6</accession>
<feature type="transmembrane region" description="Helical" evidence="5">
    <location>
        <begin position="172"/>
        <end position="194"/>
    </location>
</feature>
<evidence type="ECO:0000256" key="3">
    <source>
        <dbReference type="ARBA" id="ARBA00022989"/>
    </source>
</evidence>
<feature type="transmembrane region" description="Helical" evidence="5">
    <location>
        <begin position="283"/>
        <end position="304"/>
    </location>
</feature>
<dbReference type="Proteomes" id="UP000426444">
    <property type="component" value="Chromosome"/>
</dbReference>
<keyword evidence="7" id="KW-1185">Reference proteome</keyword>
<dbReference type="GO" id="GO:0005886">
    <property type="term" value="C:plasma membrane"/>
    <property type="evidence" value="ECO:0007669"/>
    <property type="project" value="UniProtKB-SubCell"/>
</dbReference>
<evidence type="ECO:0000313" key="6">
    <source>
        <dbReference type="EMBL" id="QGT99315.1"/>
    </source>
</evidence>
<comment type="similarity">
    <text evidence="5">Belongs to the UPF0182 family.</text>
</comment>
<dbReference type="EMBL" id="CP046457">
    <property type="protein sequence ID" value="QGT99315.1"/>
    <property type="molecule type" value="Genomic_DNA"/>
</dbReference>
<keyword evidence="1 5" id="KW-1003">Cell membrane</keyword>
<feature type="transmembrane region" description="Helical" evidence="5">
    <location>
        <begin position="215"/>
        <end position="238"/>
    </location>
</feature>
<gene>
    <name evidence="6" type="ORF">SYNTR_0722</name>
</gene>
<dbReference type="Pfam" id="PF03699">
    <property type="entry name" value="UPF0182"/>
    <property type="match status" value="1"/>
</dbReference>